<protein>
    <submittedName>
        <fullName evidence="1">Uncharacterized protein</fullName>
    </submittedName>
</protein>
<dbReference type="Proteomes" id="UP000061457">
    <property type="component" value="Chromosome II"/>
</dbReference>
<sequence>MSSINFVHTDNLIAQIDLSDVKGKKLRMKDTKMKKLLLTALIAASTFAFSATTDARGSSIEDFRYYHFQCLDSNSKQLWFEISSTYDRSIGARCASDGGTMRVTKVFW</sequence>
<reference evidence="1 2" key="1">
    <citation type="submission" date="2015-11" db="EMBL/GenBank/DDBJ databases">
        <authorList>
            <person name="Zhang Y."/>
            <person name="Guo Z."/>
        </authorList>
    </citation>
    <scope>NUCLEOTIDE SEQUENCE [LARGE SCALE GENOMIC DNA]</scope>
    <source>
        <strain evidence="1 2">KCTC 12086</strain>
    </source>
</reference>
<organism evidence="1 2">
    <name type="scientific">Pseudoalteromonas phenolica</name>
    <dbReference type="NCBI Taxonomy" id="161398"/>
    <lineage>
        <taxon>Bacteria</taxon>
        <taxon>Pseudomonadati</taxon>
        <taxon>Pseudomonadota</taxon>
        <taxon>Gammaproteobacteria</taxon>
        <taxon>Alteromonadales</taxon>
        <taxon>Pseudoalteromonadaceae</taxon>
        <taxon>Pseudoalteromonas</taxon>
    </lineage>
</organism>
<keyword evidence="2" id="KW-1185">Reference proteome</keyword>
<evidence type="ECO:0000313" key="2">
    <source>
        <dbReference type="Proteomes" id="UP000061457"/>
    </source>
</evidence>
<dbReference type="KEGG" id="pphe:PP2015_3641"/>
<gene>
    <name evidence="1" type="ORF">PP2015_3641</name>
</gene>
<dbReference type="EMBL" id="CP013188">
    <property type="protein sequence ID" value="ALO44115.1"/>
    <property type="molecule type" value="Genomic_DNA"/>
</dbReference>
<dbReference type="PATRIC" id="fig|161398.10.peg.3717"/>
<proteinExistence type="predicted"/>
<name>A0A0S2K7U8_9GAMM</name>
<dbReference type="OrthoDB" id="9792074at2"/>
<dbReference type="RefSeq" id="WP_128724381.1">
    <property type="nucleotide sequence ID" value="NZ_CP013188.1"/>
</dbReference>
<dbReference type="AlphaFoldDB" id="A0A0S2K7U8"/>
<evidence type="ECO:0000313" key="1">
    <source>
        <dbReference type="EMBL" id="ALO44115.1"/>
    </source>
</evidence>
<accession>A0A0S2K7U8</accession>